<protein>
    <submittedName>
        <fullName evidence="7">Uncharacterized membrane protein YhhN</fullName>
    </submittedName>
</protein>
<sequence>MRTRSARPAVGYLALAIADTLLAARRGTAARRARAATKPLLMPTLAVALGSRTAGQATRLTKGVLVAQACSWAGDVALLGKGGRAFLAGLGSFFVGHVGYIAAFGSARDRSAPLRTPGTQAAAALLAVAGPAMVVAAGRKDARMRIPVAAYTCVLATMFAASTRLDPALPAESRRAIVAGTSLFLISDTILGIREFVLDQPSPAVDAAVMATYTAGQGLIAAGAAISG</sequence>
<dbReference type="OrthoDB" id="4773026at2"/>
<comment type="subcellular location">
    <subcellularLocation>
        <location evidence="1">Membrane</location>
        <topology evidence="1">Multi-pass membrane protein</topology>
    </subcellularLocation>
</comment>
<proteinExistence type="inferred from homology"/>
<dbReference type="RefSeq" id="WP_091298721.1">
    <property type="nucleotide sequence ID" value="NZ_FNON01000013.1"/>
</dbReference>
<dbReference type="EMBL" id="FNON01000013">
    <property type="protein sequence ID" value="SDZ33971.1"/>
    <property type="molecule type" value="Genomic_DNA"/>
</dbReference>
<gene>
    <name evidence="7" type="ORF">SAMN05421504_11312</name>
</gene>
<evidence type="ECO:0000256" key="3">
    <source>
        <dbReference type="ARBA" id="ARBA00022692"/>
    </source>
</evidence>
<evidence type="ECO:0000256" key="1">
    <source>
        <dbReference type="ARBA" id="ARBA00004141"/>
    </source>
</evidence>
<dbReference type="PANTHER" id="PTHR31885:SF6">
    <property type="entry name" value="GH04784P"/>
    <property type="match status" value="1"/>
</dbReference>
<feature type="transmembrane region" description="Helical" evidence="6">
    <location>
        <begin position="85"/>
        <end position="107"/>
    </location>
</feature>
<dbReference type="PANTHER" id="PTHR31885">
    <property type="entry name" value="GH04784P"/>
    <property type="match status" value="1"/>
</dbReference>
<organism evidence="7 8">
    <name type="scientific">Amycolatopsis xylanica</name>
    <dbReference type="NCBI Taxonomy" id="589385"/>
    <lineage>
        <taxon>Bacteria</taxon>
        <taxon>Bacillati</taxon>
        <taxon>Actinomycetota</taxon>
        <taxon>Actinomycetes</taxon>
        <taxon>Pseudonocardiales</taxon>
        <taxon>Pseudonocardiaceae</taxon>
        <taxon>Amycolatopsis</taxon>
    </lineage>
</organism>
<dbReference type="STRING" id="589385.SAMN05421504_11312"/>
<comment type="similarity">
    <text evidence="2">Belongs to the TMEM86 family.</text>
</comment>
<keyword evidence="8" id="KW-1185">Reference proteome</keyword>
<dbReference type="InterPro" id="IPR012506">
    <property type="entry name" value="TMEM86B-like"/>
</dbReference>
<name>A0A1H3S8U8_9PSEU</name>
<keyword evidence="5 6" id="KW-0472">Membrane</keyword>
<reference evidence="7 8" key="1">
    <citation type="submission" date="2016-10" db="EMBL/GenBank/DDBJ databases">
        <authorList>
            <person name="de Groot N.N."/>
        </authorList>
    </citation>
    <scope>NUCLEOTIDE SEQUENCE [LARGE SCALE GENOMIC DNA]</scope>
    <source>
        <strain evidence="7 8">CPCC 202699</strain>
    </source>
</reference>
<evidence type="ECO:0000256" key="4">
    <source>
        <dbReference type="ARBA" id="ARBA00022989"/>
    </source>
</evidence>
<evidence type="ECO:0000313" key="8">
    <source>
        <dbReference type="Proteomes" id="UP000199515"/>
    </source>
</evidence>
<evidence type="ECO:0000256" key="6">
    <source>
        <dbReference type="SAM" id="Phobius"/>
    </source>
</evidence>
<evidence type="ECO:0000313" key="7">
    <source>
        <dbReference type="EMBL" id="SDZ33971.1"/>
    </source>
</evidence>
<dbReference type="Proteomes" id="UP000199515">
    <property type="component" value="Unassembled WGS sequence"/>
</dbReference>
<keyword evidence="4 6" id="KW-1133">Transmembrane helix</keyword>
<evidence type="ECO:0000256" key="5">
    <source>
        <dbReference type="ARBA" id="ARBA00023136"/>
    </source>
</evidence>
<dbReference type="AlphaFoldDB" id="A0A1H3S8U8"/>
<evidence type="ECO:0000256" key="2">
    <source>
        <dbReference type="ARBA" id="ARBA00007375"/>
    </source>
</evidence>
<dbReference type="GO" id="GO:0016787">
    <property type="term" value="F:hydrolase activity"/>
    <property type="evidence" value="ECO:0007669"/>
    <property type="project" value="TreeGrafter"/>
</dbReference>
<dbReference type="GO" id="GO:0016020">
    <property type="term" value="C:membrane"/>
    <property type="evidence" value="ECO:0007669"/>
    <property type="project" value="UniProtKB-SubCell"/>
</dbReference>
<feature type="transmembrane region" description="Helical" evidence="6">
    <location>
        <begin position="119"/>
        <end position="138"/>
    </location>
</feature>
<dbReference type="Pfam" id="PF07947">
    <property type="entry name" value="YhhN"/>
    <property type="match status" value="1"/>
</dbReference>
<accession>A0A1H3S8U8</accession>
<keyword evidence="3 6" id="KW-0812">Transmembrane</keyword>